<evidence type="ECO:0000313" key="1">
    <source>
        <dbReference type="EMBL" id="UQA98133.1"/>
    </source>
</evidence>
<dbReference type="Proteomes" id="UP000830115">
    <property type="component" value="Chromosome"/>
</dbReference>
<dbReference type="EMBL" id="CP086322">
    <property type="protein sequence ID" value="UQA98133.1"/>
    <property type="molecule type" value="Genomic_DNA"/>
</dbReference>
<dbReference type="PANTHER" id="PTHR30037">
    <property type="entry name" value="DNA-3-METHYLADENINE GLYCOSYLASE 1"/>
    <property type="match status" value="1"/>
</dbReference>
<evidence type="ECO:0000313" key="2">
    <source>
        <dbReference type="Proteomes" id="UP000830115"/>
    </source>
</evidence>
<keyword evidence="2" id="KW-1185">Reference proteome</keyword>
<name>A0ABY4MKK1_9ACTN</name>
<sequence length="200" mass="22226">MVGEDGLGRCRWAVSHPLNLRYHDTEWGLPVRGERALFERITLEAFQAGLSWLTILAKRRAFRTAFDGFDPEAVAAYTDGDMARLMGDAGIVRHRAKIEAARTNARAVLALREHGGLDRLIWSHKPRRTPVPRTVSEVPARTAESKALAAELRSYGFRFVGPTTSYALMEAIGLVDTHLVGCHRRGSSGLYDESFGAYDE</sequence>
<gene>
    <name evidence="1" type="ORF">K9S39_40155</name>
</gene>
<reference evidence="1" key="1">
    <citation type="submission" date="2021-10" db="EMBL/GenBank/DDBJ databases">
        <title>Streptomyces nigrumlapis sp.nov.,an antimicrobial producing actinobacterium isolated from Black Gobi rocks.</title>
        <authorList>
            <person name="Wen Y."/>
            <person name="Zhang W."/>
            <person name="Liu X.G."/>
        </authorList>
    </citation>
    <scope>NUCLEOTIDE SEQUENCE</scope>
    <source>
        <strain evidence="1">ST13-2-2</strain>
    </source>
</reference>
<dbReference type="SUPFAM" id="SSF48150">
    <property type="entry name" value="DNA-glycosylase"/>
    <property type="match status" value="1"/>
</dbReference>
<dbReference type="PANTHER" id="PTHR30037:SF4">
    <property type="entry name" value="DNA-3-METHYLADENINE GLYCOSYLASE I"/>
    <property type="match status" value="1"/>
</dbReference>
<proteinExistence type="predicted"/>
<dbReference type="Gene3D" id="1.10.340.30">
    <property type="entry name" value="Hypothetical protein, domain 2"/>
    <property type="match status" value="1"/>
</dbReference>
<dbReference type="InterPro" id="IPR005019">
    <property type="entry name" value="Adenine_glyco"/>
</dbReference>
<dbReference type="InterPro" id="IPR011257">
    <property type="entry name" value="DNA_glycosylase"/>
</dbReference>
<organism evidence="1 2">
    <name type="scientific">Streptomyces halobius</name>
    <dbReference type="NCBI Taxonomy" id="2879846"/>
    <lineage>
        <taxon>Bacteria</taxon>
        <taxon>Bacillati</taxon>
        <taxon>Actinomycetota</taxon>
        <taxon>Actinomycetes</taxon>
        <taxon>Kitasatosporales</taxon>
        <taxon>Streptomycetaceae</taxon>
        <taxon>Streptomyces</taxon>
    </lineage>
</organism>
<accession>A0ABY4MKK1</accession>
<dbReference type="Pfam" id="PF03352">
    <property type="entry name" value="Adenine_glyco"/>
    <property type="match status" value="1"/>
</dbReference>
<dbReference type="InterPro" id="IPR052891">
    <property type="entry name" value="DNA-3mA_glycosylase"/>
</dbReference>
<protein>
    <submittedName>
        <fullName evidence="1">DNA-3-methyladenine glycosylase I</fullName>
    </submittedName>
</protein>